<proteinExistence type="predicted"/>
<organism evidence="2">
    <name type="scientific">Wuchereria bancrofti</name>
    <dbReference type="NCBI Taxonomy" id="6293"/>
    <lineage>
        <taxon>Eukaryota</taxon>
        <taxon>Metazoa</taxon>
        <taxon>Ecdysozoa</taxon>
        <taxon>Nematoda</taxon>
        <taxon>Chromadorea</taxon>
        <taxon>Rhabditida</taxon>
        <taxon>Spirurina</taxon>
        <taxon>Spiruromorpha</taxon>
        <taxon>Filarioidea</taxon>
        <taxon>Onchocercidae</taxon>
        <taxon>Wuchereria</taxon>
    </lineage>
</organism>
<keyword evidence="1" id="KW-1133">Transmembrane helix</keyword>
<feature type="transmembrane region" description="Helical" evidence="1">
    <location>
        <begin position="44"/>
        <end position="65"/>
    </location>
</feature>
<protein>
    <submittedName>
        <fullName evidence="2">Uncharacterized protein</fullName>
    </submittedName>
</protein>
<dbReference type="WBParaSite" id="maker-PairedContig_355-snap-gene-0.3-mRNA-1">
    <property type="protein sequence ID" value="maker-PairedContig_355-snap-gene-0.3-mRNA-1"/>
    <property type="gene ID" value="maker-PairedContig_355-snap-gene-0.3"/>
</dbReference>
<dbReference type="AlphaFoldDB" id="A0A1I8ENF4"/>
<dbReference type="InterPro" id="IPR035892">
    <property type="entry name" value="C2_domain_sf"/>
</dbReference>
<evidence type="ECO:0000313" key="2">
    <source>
        <dbReference type="WBParaSite" id="maker-PairedContig_355-snap-gene-0.3-mRNA-1"/>
    </source>
</evidence>
<reference evidence="2" key="1">
    <citation type="submission" date="2016-11" db="UniProtKB">
        <authorList>
            <consortium name="WormBaseParasite"/>
        </authorList>
    </citation>
    <scope>IDENTIFICATION</scope>
    <source>
        <strain evidence="2">pt0022</strain>
    </source>
</reference>
<accession>A0A1I8ENF4</accession>
<dbReference type="Gene3D" id="2.60.40.150">
    <property type="entry name" value="C2 domain"/>
    <property type="match status" value="1"/>
</dbReference>
<dbReference type="STRING" id="6293.A0A1I8ENF4"/>
<keyword evidence="1" id="KW-0472">Membrane</keyword>
<sequence>MHPEWNVCWDTSVIDGRVILLNGTTPIADATMRQQVNLLFMFVYFYHDVFLLKLVISVILVSLLMHK</sequence>
<evidence type="ECO:0000256" key="1">
    <source>
        <dbReference type="SAM" id="Phobius"/>
    </source>
</evidence>
<name>A0A1I8ENF4_WUCBA</name>
<keyword evidence="1" id="KW-0812">Transmembrane</keyword>